<evidence type="ECO:0000259" key="1">
    <source>
        <dbReference type="PROSITE" id="PS50191"/>
    </source>
</evidence>
<dbReference type="Proteomes" id="UP000092461">
    <property type="component" value="Unassembled WGS sequence"/>
</dbReference>
<dbReference type="SUPFAM" id="SSF52087">
    <property type="entry name" value="CRAL/TRIO domain"/>
    <property type="match status" value="1"/>
</dbReference>
<dbReference type="GO" id="GO:0016020">
    <property type="term" value="C:membrane"/>
    <property type="evidence" value="ECO:0007669"/>
    <property type="project" value="TreeGrafter"/>
</dbReference>
<dbReference type="InterPro" id="IPR001251">
    <property type="entry name" value="CRAL-TRIO_dom"/>
</dbReference>
<dbReference type="Gene3D" id="1.20.5.1200">
    <property type="entry name" value="Alpha-tocopherol transfer"/>
    <property type="match status" value="1"/>
</dbReference>
<dbReference type="GO" id="GO:1902936">
    <property type="term" value="F:phosphatidylinositol bisphosphate binding"/>
    <property type="evidence" value="ECO:0007669"/>
    <property type="project" value="TreeGrafter"/>
</dbReference>
<dbReference type="EnsemblMetazoa" id="LLOJ003716-RA">
    <property type="protein sequence ID" value="LLOJ003716-PA"/>
    <property type="gene ID" value="LLOJ003716"/>
</dbReference>
<protein>
    <submittedName>
        <fullName evidence="2">Putative phosphatidylinositol transfer protein sec14</fullName>
    </submittedName>
</protein>
<dbReference type="SMART" id="SM00516">
    <property type="entry name" value="SEC14"/>
    <property type="match status" value="1"/>
</dbReference>
<dbReference type="EMBL" id="AJWK01011791">
    <property type="status" value="NOT_ANNOTATED_CDS"/>
    <property type="molecule type" value="Genomic_DNA"/>
</dbReference>
<dbReference type="PANTHER" id="PTHR10174:SF208">
    <property type="entry name" value="CRAL-TRIO DOMAIN-CONTAINING PROTEIN DDB_G0278031"/>
    <property type="match status" value="1"/>
</dbReference>
<dbReference type="EMBL" id="GITU01006669">
    <property type="protein sequence ID" value="MBC1175372.1"/>
    <property type="molecule type" value="Transcribed_RNA"/>
</dbReference>
<dbReference type="EMBL" id="AJWK01011794">
    <property type="status" value="NOT_ANNOTATED_CDS"/>
    <property type="molecule type" value="Genomic_DNA"/>
</dbReference>
<organism evidence="3 4">
    <name type="scientific">Lutzomyia longipalpis</name>
    <name type="common">Sand fly</name>
    <dbReference type="NCBI Taxonomy" id="7200"/>
    <lineage>
        <taxon>Eukaryota</taxon>
        <taxon>Metazoa</taxon>
        <taxon>Ecdysozoa</taxon>
        <taxon>Arthropoda</taxon>
        <taxon>Hexapoda</taxon>
        <taxon>Insecta</taxon>
        <taxon>Pterygota</taxon>
        <taxon>Neoptera</taxon>
        <taxon>Endopterygota</taxon>
        <taxon>Diptera</taxon>
        <taxon>Nematocera</taxon>
        <taxon>Psychodoidea</taxon>
        <taxon>Psychodidae</taxon>
        <taxon>Lutzomyia</taxon>
        <taxon>Lutzomyia</taxon>
    </lineage>
</organism>
<dbReference type="PROSITE" id="PS50191">
    <property type="entry name" value="CRAL_TRIO"/>
    <property type="match status" value="1"/>
</dbReference>
<dbReference type="SUPFAM" id="SSF46938">
    <property type="entry name" value="CRAL/TRIO N-terminal domain"/>
    <property type="match status" value="1"/>
</dbReference>
<dbReference type="SMART" id="SM01100">
    <property type="entry name" value="CRAL_TRIO_N"/>
    <property type="match status" value="1"/>
</dbReference>
<sequence length="337" mass="39073">MKEFPEKALTPADDYVFQLNDDLKECAERELRETNAIRKSTLEAIRNWLIQHPKILSTRLDSNFILRFLRNKKFSVPQSQECIERYLLLRKVRNGEMFHNLDMTVPEIDDLLNLGYIFALPQRDHLGRRVIMHRPGVFDVQKHKNYHMLKVHALTYESLLEDEENQIRGFVYVVDAAKIGLQHLTLFTPQEAVRIAKNAERTVPMRHKRLVAFNINSSLKFAVDFGISLVSEKFRKRVVLCTNLERAYRYIDKDLLPAEYGGIMPMAEMIKLFKKELEAKQPVILHNDGMQLRLDMYPPEALEGSLGAINRACGIQTDSMGSTFHGLQGSFRKLEVD</sequence>
<dbReference type="PANTHER" id="PTHR10174">
    <property type="entry name" value="ALPHA-TOCOPHEROL TRANSFER PROTEIN-RELATED"/>
    <property type="match status" value="1"/>
</dbReference>
<dbReference type="InterPro" id="IPR036865">
    <property type="entry name" value="CRAL-TRIO_dom_sf"/>
</dbReference>
<proteinExistence type="predicted"/>
<evidence type="ECO:0000313" key="3">
    <source>
        <dbReference type="EnsemblMetazoa" id="LLOJ003716-PA"/>
    </source>
</evidence>
<reference evidence="2" key="2">
    <citation type="journal article" date="2020" name="BMC">
        <title>Leishmania infection induces a limited differential gene expression in the sand fly midgut.</title>
        <authorList>
            <person name="Coutinho-Abreu I.V."/>
            <person name="Serafim T.D."/>
            <person name="Meneses C."/>
            <person name="Kamhawi S."/>
            <person name="Oliveira F."/>
            <person name="Valenzuela J.G."/>
        </authorList>
    </citation>
    <scope>NUCLEOTIDE SEQUENCE</scope>
    <source>
        <strain evidence="2">Jacobina</strain>
        <tissue evidence="2">Midgut</tissue>
    </source>
</reference>
<evidence type="ECO:0000313" key="4">
    <source>
        <dbReference type="Proteomes" id="UP000092461"/>
    </source>
</evidence>
<name>A0A1B0CH04_LUTLO</name>
<dbReference type="InterPro" id="IPR036273">
    <property type="entry name" value="CRAL/TRIO_N_dom_sf"/>
</dbReference>
<dbReference type="CDD" id="cd00170">
    <property type="entry name" value="SEC14"/>
    <property type="match status" value="1"/>
</dbReference>
<reference evidence="3" key="3">
    <citation type="submission" date="2020-05" db="UniProtKB">
        <authorList>
            <consortium name="EnsemblMetazoa"/>
        </authorList>
    </citation>
    <scope>IDENTIFICATION</scope>
    <source>
        <strain evidence="3">Jacobina</strain>
    </source>
</reference>
<dbReference type="EMBL" id="AJWK01011792">
    <property type="status" value="NOT_ANNOTATED_CDS"/>
    <property type="molecule type" value="Genomic_DNA"/>
</dbReference>
<dbReference type="EMBL" id="AJWK01011793">
    <property type="status" value="NOT_ANNOTATED_CDS"/>
    <property type="molecule type" value="Genomic_DNA"/>
</dbReference>
<dbReference type="PRINTS" id="PR00180">
    <property type="entry name" value="CRETINALDHBP"/>
</dbReference>
<keyword evidence="4" id="KW-1185">Reference proteome</keyword>
<dbReference type="Gene3D" id="1.10.8.20">
    <property type="entry name" value="N-terminal domain of phosphatidylinositol transfer protein sec14p"/>
    <property type="match status" value="1"/>
</dbReference>
<dbReference type="Gene3D" id="3.40.525.10">
    <property type="entry name" value="CRAL-TRIO lipid binding domain"/>
    <property type="match status" value="1"/>
</dbReference>
<dbReference type="AlphaFoldDB" id="A0A1B0CH04"/>
<dbReference type="InterPro" id="IPR011074">
    <property type="entry name" value="CRAL/TRIO_N_dom"/>
</dbReference>
<reference evidence="4" key="1">
    <citation type="submission" date="2012-05" db="EMBL/GenBank/DDBJ databases">
        <title>Whole Genome Assembly of Lutzomyia longipalpis.</title>
        <authorList>
            <person name="Richards S."/>
            <person name="Qu C."/>
            <person name="Dillon R."/>
            <person name="Worley K."/>
            <person name="Scherer S."/>
            <person name="Batterton M."/>
            <person name="Taylor A."/>
            <person name="Hawes A."/>
            <person name="Hernandez B."/>
            <person name="Kovar C."/>
            <person name="Mandapat C."/>
            <person name="Pham C."/>
            <person name="Qu C."/>
            <person name="Jing C."/>
            <person name="Bess C."/>
            <person name="Bandaranaike D."/>
            <person name="Ngo D."/>
            <person name="Ongeri F."/>
            <person name="Arias F."/>
            <person name="Lara F."/>
            <person name="Weissenberger G."/>
            <person name="Kamau G."/>
            <person name="Han H."/>
            <person name="Shen H."/>
            <person name="Dinh H."/>
            <person name="Khalil I."/>
            <person name="Jones J."/>
            <person name="Shafer J."/>
            <person name="Jayaseelan J."/>
            <person name="Quiroz J."/>
            <person name="Blankenburg K."/>
            <person name="Nguyen L."/>
            <person name="Jackson L."/>
            <person name="Francisco L."/>
            <person name="Tang L.-Y."/>
            <person name="Pu L.-L."/>
            <person name="Perales L."/>
            <person name="Lorensuhewa L."/>
            <person name="Munidasa M."/>
            <person name="Coyle M."/>
            <person name="Taylor M."/>
            <person name="Puazo M."/>
            <person name="Firestine M."/>
            <person name="Scheel M."/>
            <person name="Javaid M."/>
            <person name="Wang M."/>
            <person name="Li M."/>
            <person name="Tabassum N."/>
            <person name="Saada N."/>
            <person name="Osuji N."/>
            <person name="Aqrawi P."/>
            <person name="Fu Q."/>
            <person name="Thornton R."/>
            <person name="Raj R."/>
            <person name="Goodspeed R."/>
            <person name="Mata R."/>
            <person name="Najjar R."/>
            <person name="Gubbala S."/>
            <person name="Lee S."/>
            <person name="Denson S."/>
            <person name="Patil S."/>
            <person name="Macmil S."/>
            <person name="Qi S."/>
            <person name="Matskevitch T."/>
            <person name="Palculict T."/>
            <person name="Mathew T."/>
            <person name="Vee V."/>
            <person name="Velamala V."/>
            <person name="Korchina V."/>
            <person name="Cai W."/>
            <person name="Liu W."/>
            <person name="Dai W."/>
            <person name="Zou X."/>
            <person name="Zhu Y."/>
            <person name="Zhang Y."/>
            <person name="Wu Y.-Q."/>
            <person name="Xin Y."/>
            <person name="Nazarath L."/>
            <person name="Kovar C."/>
            <person name="Han Y."/>
            <person name="Muzny D."/>
            <person name="Gibbs R."/>
        </authorList>
    </citation>
    <scope>NUCLEOTIDE SEQUENCE [LARGE SCALE GENOMIC DNA]</scope>
    <source>
        <strain evidence="4">Jacobina</strain>
    </source>
</reference>
<evidence type="ECO:0000313" key="2">
    <source>
        <dbReference type="EMBL" id="MBC1175372.1"/>
    </source>
</evidence>
<feature type="domain" description="CRAL-TRIO" evidence="1">
    <location>
        <begin position="107"/>
        <end position="268"/>
    </location>
</feature>
<dbReference type="VEuPathDB" id="VectorBase:LLOJ003716"/>
<dbReference type="Pfam" id="PF00650">
    <property type="entry name" value="CRAL_TRIO"/>
    <property type="match status" value="1"/>
</dbReference>
<accession>A0A1B0CH04</accession>
<dbReference type="VEuPathDB" id="VectorBase:LLONM1_010503"/>